<feature type="compositionally biased region" description="Basic and acidic residues" evidence="9">
    <location>
        <begin position="430"/>
        <end position="440"/>
    </location>
</feature>
<keyword evidence="3" id="KW-0690">Ribosome biogenesis</keyword>
<comment type="caution">
    <text evidence="11">The sequence shown here is derived from an EMBL/GenBank/DDBJ whole genome shotgun (WGS) entry which is preliminary data.</text>
</comment>
<dbReference type="PANTHER" id="PTHR13182">
    <property type="entry name" value="ZINC FINGER PROTEIN 622"/>
    <property type="match status" value="1"/>
</dbReference>
<dbReference type="GO" id="GO:0030687">
    <property type="term" value="C:preribosome, large subunit precursor"/>
    <property type="evidence" value="ECO:0007669"/>
    <property type="project" value="TreeGrafter"/>
</dbReference>
<feature type="domain" description="C2H2-type" evidence="10">
    <location>
        <begin position="101"/>
        <end position="123"/>
    </location>
</feature>
<keyword evidence="5" id="KW-0677">Repeat</keyword>
<feature type="compositionally biased region" description="Acidic residues" evidence="9">
    <location>
        <begin position="419"/>
        <end position="429"/>
    </location>
</feature>
<dbReference type="InterPro" id="IPR036236">
    <property type="entry name" value="Znf_C2H2_sf"/>
</dbReference>
<keyword evidence="6" id="KW-0863">Zinc-finger</keyword>
<evidence type="ECO:0000313" key="11">
    <source>
        <dbReference type="EMBL" id="MBW0495542.1"/>
    </source>
</evidence>
<evidence type="ECO:0000256" key="9">
    <source>
        <dbReference type="SAM" id="MobiDB-lite"/>
    </source>
</evidence>
<gene>
    <name evidence="11" type="ORF">O181_035257</name>
</gene>
<dbReference type="EMBL" id="AVOT02013151">
    <property type="protein sequence ID" value="MBW0495542.1"/>
    <property type="molecule type" value="Genomic_DNA"/>
</dbReference>
<accession>A0A9Q3D8A2</accession>
<dbReference type="GO" id="GO:0005737">
    <property type="term" value="C:cytoplasm"/>
    <property type="evidence" value="ECO:0007669"/>
    <property type="project" value="UniProtKB-SubCell"/>
</dbReference>
<comment type="similarity">
    <text evidence="8">Belongs to the REI1 family.</text>
</comment>
<evidence type="ECO:0000313" key="12">
    <source>
        <dbReference type="Proteomes" id="UP000765509"/>
    </source>
</evidence>
<evidence type="ECO:0000256" key="5">
    <source>
        <dbReference type="ARBA" id="ARBA00022737"/>
    </source>
</evidence>
<dbReference type="GO" id="GO:0003676">
    <property type="term" value="F:nucleic acid binding"/>
    <property type="evidence" value="ECO:0007669"/>
    <property type="project" value="InterPro"/>
</dbReference>
<dbReference type="AlphaFoldDB" id="A0A9Q3D8A2"/>
<evidence type="ECO:0000256" key="1">
    <source>
        <dbReference type="ARBA" id="ARBA00004496"/>
    </source>
</evidence>
<dbReference type="InterPro" id="IPR041661">
    <property type="entry name" value="ZN622/Rei1/Reh1_Znf-C2H2"/>
</dbReference>
<dbReference type="Proteomes" id="UP000765509">
    <property type="component" value="Unassembled WGS sequence"/>
</dbReference>
<dbReference type="InterPro" id="IPR040025">
    <property type="entry name" value="Znf622/Rei1/Reh1"/>
</dbReference>
<dbReference type="Pfam" id="PF12756">
    <property type="entry name" value="zf-C2H2_2"/>
    <property type="match status" value="1"/>
</dbReference>
<comment type="subcellular location">
    <subcellularLocation>
        <location evidence="1">Cytoplasm</location>
    </subcellularLocation>
</comment>
<sequence length="604" mass="68614">MEKRSVLVFEIFDLEKFGLWNITNLRVWYFFELHSIYVPISPWVRKAKPQINRGLRSLRLKTVKRNFKLFPPEFLISLNHLQFSLAMADINQSSVTHPYTCLSCALAFTTAQTQRAHYTTDLHRYNSKRAVAGLPPVDINTFNEKINEKITIQTINQIGNQNTLKCDPCGKLFASEGAQRSHLVSKKHKDIVQRQNKAKSLELSDESNPSNCTTQLENSPRTHLSKRLQSLDTMNAQSSNQDHKMQVDALSKSQKLAALDLLTQARFKDAPQISSNQCLFCPRVQSVSFPDIDSTLSHMLLHHGFFLPDQEYLVDREGLLNYLAEMISVWNVCIYCGTGFGGKIQSDDQPESQGESAKKGLERVRKHMYDKNHCKLPWDTENQRLEFSDFFDYRPSYNNIKTSSKKSLQASKNLKIIQAEDEWEDTDSSDLEKETSHSMETDSDEELPQIALGDSPFELVLPNGTRIGHRALRYIYRQNLLPYAIGSQSTQAGNKNINLITRLAVLSIQDKASSEHQVAINQLSAPTKQSLVNAALVPSRGGGLNFNQIIGTPEVIKARNRGEAREAGKHIRTFKEASRREQFKTRVGCTSGNNQKHYRDPLLQ</sequence>
<feature type="compositionally biased region" description="Polar residues" evidence="9">
    <location>
        <begin position="206"/>
        <end position="222"/>
    </location>
</feature>
<reference evidence="11" key="1">
    <citation type="submission" date="2021-03" db="EMBL/GenBank/DDBJ databases">
        <title>Draft genome sequence of rust myrtle Austropuccinia psidii MF-1, a brazilian biotype.</title>
        <authorList>
            <person name="Quecine M.C."/>
            <person name="Pachon D.M.R."/>
            <person name="Bonatelli M.L."/>
            <person name="Correr F.H."/>
            <person name="Franceschini L.M."/>
            <person name="Leite T.F."/>
            <person name="Margarido G.R.A."/>
            <person name="Almeida C.A."/>
            <person name="Ferrarezi J.A."/>
            <person name="Labate C.A."/>
        </authorList>
    </citation>
    <scope>NUCLEOTIDE SEQUENCE</scope>
    <source>
        <strain evidence="11">MF-1</strain>
    </source>
</reference>
<evidence type="ECO:0000256" key="2">
    <source>
        <dbReference type="ARBA" id="ARBA00022490"/>
    </source>
</evidence>
<evidence type="ECO:0000256" key="8">
    <source>
        <dbReference type="ARBA" id="ARBA00034126"/>
    </source>
</evidence>
<organism evidence="11 12">
    <name type="scientific">Austropuccinia psidii MF-1</name>
    <dbReference type="NCBI Taxonomy" id="1389203"/>
    <lineage>
        <taxon>Eukaryota</taxon>
        <taxon>Fungi</taxon>
        <taxon>Dikarya</taxon>
        <taxon>Basidiomycota</taxon>
        <taxon>Pucciniomycotina</taxon>
        <taxon>Pucciniomycetes</taxon>
        <taxon>Pucciniales</taxon>
        <taxon>Sphaerophragmiaceae</taxon>
        <taxon>Austropuccinia</taxon>
    </lineage>
</organism>
<dbReference type="GO" id="GO:0008270">
    <property type="term" value="F:zinc ion binding"/>
    <property type="evidence" value="ECO:0007669"/>
    <property type="project" value="UniProtKB-KW"/>
</dbReference>
<dbReference type="GO" id="GO:0042273">
    <property type="term" value="P:ribosomal large subunit biogenesis"/>
    <property type="evidence" value="ECO:0007669"/>
    <property type="project" value="TreeGrafter"/>
</dbReference>
<dbReference type="InterPro" id="IPR003604">
    <property type="entry name" value="Matrin/U1-like-C_Znf_C2H2"/>
</dbReference>
<dbReference type="Pfam" id="PF12171">
    <property type="entry name" value="zf-C2H2_jaz"/>
    <property type="match status" value="1"/>
</dbReference>
<evidence type="ECO:0000256" key="4">
    <source>
        <dbReference type="ARBA" id="ARBA00022723"/>
    </source>
</evidence>
<dbReference type="SMART" id="SM00355">
    <property type="entry name" value="ZnF_C2H2"/>
    <property type="match status" value="3"/>
</dbReference>
<proteinExistence type="inferred from homology"/>
<evidence type="ECO:0000256" key="6">
    <source>
        <dbReference type="ARBA" id="ARBA00022771"/>
    </source>
</evidence>
<keyword evidence="2" id="KW-0963">Cytoplasm</keyword>
<dbReference type="OrthoDB" id="2500722at2759"/>
<dbReference type="SUPFAM" id="SSF57667">
    <property type="entry name" value="beta-beta-alpha zinc fingers"/>
    <property type="match status" value="2"/>
</dbReference>
<dbReference type="PROSITE" id="PS00028">
    <property type="entry name" value="ZINC_FINGER_C2H2_1"/>
    <property type="match status" value="2"/>
</dbReference>
<feature type="domain" description="C2H2-type" evidence="10">
    <location>
        <begin position="166"/>
        <end position="188"/>
    </location>
</feature>
<keyword evidence="7" id="KW-0862">Zinc</keyword>
<feature type="region of interest" description="Disordered" evidence="9">
    <location>
        <begin position="184"/>
        <end position="222"/>
    </location>
</feature>
<name>A0A9Q3D8A2_9BASI</name>
<dbReference type="InterPro" id="IPR013087">
    <property type="entry name" value="Znf_C2H2_type"/>
</dbReference>
<dbReference type="InterPro" id="IPR022755">
    <property type="entry name" value="Znf_C2H2_jaz"/>
</dbReference>
<evidence type="ECO:0000256" key="7">
    <source>
        <dbReference type="ARBA" id="ARBA00022833"/>
    </source>
</evidence>
<keyword evidence="12" id="KW-1185">Reference proteome</keyword>
<evidence type="ECO:0000259" key="10">
    <source>
        <dbReference type="PROSITE" id="PS00028"/>
    </source>
</evidence>
<dbReference type="SMART" id="SM00451">
    <property type="entry name" value="ZnF_U1"/>
    <property type="match status" value="2"/>
</dbReference>
<keyword evidence="4" id="KW-0479">Metal-binding</keyword>
<dbReference type="PANTHER" id="PTHR13182:SF8">
    <property type="entry name" value="CYTOPLASMIC 60S SUBUNIT BIOGENESIS FACTOR ZNF622"/>
    <property type="match status" value="1"/>
</dbReference>
<evidence type="ECO:0000256" key="3">
    <source>
        <dbReference type="ARBA" id="ARBA00022517"/>
    </source>
</evidence>
<feature type="region of interest" description="Disordered" evidence="9">
    <location>
        <begin position="419"/>
        <end position="445"/>
    </location>
</feature>
<protein>
    <recommendedName>
        <fullName evidence="10">C2H2-type domain-containing protein</fullName>
    </recommendedName>
</protein>